<protein>
    <submittedName>
        <fullName evidence="2">Uncharacterized protein</fullName>
    </submittedName>
</protein>
<reference evidence="2 3" key="1">
    <citation type="submission" date="2016-09" db="EMBL/GenBank/DDBJ databases">
        <title>The draft genome of Dichanthelium oligosanthes: A C3 panicoid grass species.</title>
        <authorList>
            <person name="Studer A.J."/>
            <person name="Schnable J.C."/>
            <person name="Brutnell T.P."/>
        </authorList>
    </citation>
    <scope>NUCLEOTIDE SEQUENCE [LARGE SCALE GENOMIC DNA]</scope>
    <source>
        <strain evidence="3">cv. Kellogg 1175</strain>
        <tissue evidence="2">Leaf</tissue>
    </source>
</reference>
<dbReference type="Proteomes" id="UP000095767">
    <property type="component" value="Unassembled WGS sequence"/>
</dbReference>
<proteinExistence type="predicted"/>
<name>A0A1E5VCB6_9POAL</name>
<accession>A0A1E5VCB6</accession>
<gene>
    <name evidence="2" type="ORF">BAE44_0016201</name>
</gene>
<dbReference type="OrthoDB" id="1910203at2759"/>
<feature type="region of interest" description="Disordered" evidence="1">
    <location>
        <begin position="1"/>
        <end position="68"/>
    </location>
</feature>
<dbReference type="AlphaFoldDB" id="A0A1E5VCB6"/>
<evidence type="ECO:0000313" key="3">
    <source>
        <dbReference type="Proteomes" id="UP000095767"/>
    </source>
</evidence>
<dbReference type="EMBL" id="LWDX02044474">
    <property type="protein sequence ID" value="OEL22778.1"/>
    <property type="molecule type" value="Genomic_DNA"/>
</dbReference>
<sequence>MDDGEKAALPASDAAIGGRKMMSRSDGERTLEDFKADDPFQDSKRKVPNGPDPIHNSYHIRGKQLPSL</sequence>
<evidence type="ECO:0000256" key="1">
    <source>
        <dbReference type="SAM" id="MobiDB-lite"/>
    </source>
</evidence>
<organism evidence="2 3">
    <name type="scientific">Dichanthelium oligosanthes</name>
    <dbReference type="NCBI Taxonomy" id="888268"/>
    <lineage>
        <taxon>Eukaryota</taxon>
        <taxon>Viridiplantae</taxon>
        <taxon>Streptophyta</taxon>
        <taxon>Embryophyta</taxon>
        <taxon>Tracheophyta</taxon>
        <taxon>Spermatophyta</taxon>
        <taxon>Magnoliopsida</taxon>
        <taxon>Liliopsida</taxon>
        <taxon>Poales</taxon>
        <taxon>Poaceae</taxon>
        <taxon>PACMAD clade</taxon>
        <taxon>Panicoideae</taxon>
        <taxon>Panicodae</taxon>
        <taxon>Paniceae</taxon>
        <taxon>Dichantheliinae</taxon>
        <taxon>Dichanthelium</taxon>
    </lineage>
</organism>
<feature type="compositionally biased region" description="Basic and acidic residues" evidence="1">
    <location>
        <begin position="23"/>
        <end position="45"/>
    </location>
</feature>
<keyword evidence="3" id="KW-1185">Reference proteome</keyword>
<evidence type="ECO:0000313" key="2">
    <source>
        <dbReference type="EMBL" id="OEL22778.1"/>
    </source>
</evidence>
<comment type="caution">
    <text evidence="2">The sequence shown here is derived from an EMBL/GenBank/DDBJ whole genome shotgun (WGS) entry which is preliminary data.</text>
</comment>